<dbReference type="PaxDb" id="121845-A0A1S4ELF4"/>
<reference evidence="12" key="1">
    <citation type="submission" date="2025-08" db="UniProtKB">
        <authorList>
            <consortium name="RefSeq"/>
        </authorList>
    </citation>
    <scope>IDENTIFICATION</scope>
</reference>
<name>A0A1S4ELF4_DIACI</name>
<accession>A0A1S4ELF4</accession>
<evidence type="ECO:0000313" key="12">
    <source>
        <dbReference type="RefSeq" id="XP_017302947.1"/>
    </source>
</evidence>
<dbReference type="OMA" id="GWIEASH"/>
<dbReference type="InterPro" id="IPR013785">
    <property type="entry name" value="Aldolase_TIM"/>
</dbReference>
<comment type="similarity">
    <text evidence="3">Belongs to the DapA family. NanA subfamily.</text>
</comment>
<comment type="subcellular location">
    <subcellularLocation>
        <location evidence="1">Cytoplasm</location>
    </subcellularLocation>
</comment>
<comment type="catalytic activity">
    <reaction evidence="10">
        <text>aceneuramate = aldehydo-N-acetyl-D-mannosamine + pyruvate</text>
        <dbReference type="Rhea" id="RHEA:23296"/>
        <dbReference type="ChEBI" id="CHEBI:15361"/>
        <dbReference type="ChEBI" id="CHEBI:17122"/>
        <dbReference type="ChEBI" id="CHEBI:173083"/>
        <dbReference type="EC" id="4.1.3.3"/>
    </reaction>
</comment>
<dbReference type="KEGG" id="dci:103517462"/>
<dbReference type="PANTHER" id="PTHR12128:SF21">
    <property type="entry name" value="N-ACETYLNEURAMINATE LYASE"/>
    <property type="match status" value="1"/>
</dbReference>
<evidence type="ECO:0000256" key="2">
    <source>
        <dbReference type="ARBA" id="ARBA00004878"/>
    </source>
</evidence>
<dbReference type="STRING" id="121845.A0A1S4ELF4"/>
<dbReference type="AlphaFoldDB" id="A0A1S4ELF4"/>
<dbReference type="PANTHER" id="PTHR12128">
    <property type="entry name" value="DIHYDRODIPICOLINATE SYNTHASE"/>
    <property type="match status" value="1"/>
</dbReference>
<dbReference type="Proteomes" id="UP000079169">
    <property type="component" value="Unplaced"/>
</dbReference>
<protein>
    <recommendedName>
        <fullName evidence="5">N-acetylneuraminate lyase</fullName>
        <ecNumber evidence="5">4.1.3.3</ecNumber>
    </recommendedName>
</protein>
<evidence type="ECO:0000256" key="7">
    <source>
        <dbReference type="ARBA" id="ARBA00023239"/>
    </source>
</evidence>
<keyword evidence="7" id="KW-0456">Lyase</keyword>
<sequence>MKTADFKGMMAPVFTGFTKEYELNVSIVPQYAEYLSRHKVKQVLVNGTTGEGVSMTTAERKLNLEAWMTEAKTHGFTVMVQIGGTCFQEVVELAKHAESLNVHAVLCLPELFFTPASVEDLVDYLRDVGEAAPATPLFYYHIPMFTRVTFDMEVFARKCLEAIPTFRGLTFAGGVT</sequence>
<evidence type="ECO:0000256" key="6">
    <source>
        <dbReference type="ARBA" id="ARBA00022490"/>
    </source>
</evidence>
<organism evidence="11 12">
    <name type="scientific">Diaphorina citri</name>
    <name type="common">Asian citrus psyllid</name>
    <dbReference type="NCBI Taxonomy" id="121845"/>
    <lineage>
        <taxon>Eukaryota</taxon>
        <taxon>Metazoa</taxon>
        <taxon>Ecdysozoa</taxon>
        <taxon>Arthropoda</taxon>
        <taxon>Hexapoda</taxon>
        <taxon>Insecta</taxon>
        <taxon>Pterygota</taxon>
        <taxon>Neoptera</taxon>
        <taxon>Paraneoptera</taxon>
        <taxon>Hemiptera</taxon>
        <taxon>Sternorrhyncha</taxon>
        <taxon>Psylloidea</taxon>
        <taxon>Psyllidae</taxon>
        <taxon>Diaphorininae</taxon>
        <taxon>Diaphorina</taxon>
    </lineage>
</organism>
<evidence type="ECO:0000256" key="9">
    <source>
        <dbReference type="ARBA" id="ARBA00023277"/>
    </source>
</evidence>
<dbReference type="InterPro" id="IPR002220">
    <property type="entry name" value="DapA-like"/>
</dbReference>
<comment type="pathway">
    <text evidence="2">Amino-sugar metabolism; N-acetylneuraminate degradation.</text>
</comment>
<proteinExistence type="inferred from homology"/>
<dbReference type="Gene3D" id="3.20.20.70">
    <property type="entry name" value="Aldolase class I"/>
    <property type="match status" value="1"/>
</dbReference>
<evidence type="ECO:0000256" key="5">
    <source>
        <dbReference type="ARBA" id="ARBA00012911"/>
    </source>
</evidence>
<keyword evidence="11" id="KW-1185">Reference proteome</keyword>
<dbReference type="Pfam" id="PF00701">
    <property type="entry name" value="DHDPS"/>
    <property type="match status" value="1"/>
</dbReference>
<comment type="subunit">
    <text evidence="4">Homotetramer.</text>
</comment>
<keyword evidence="8" id="KW-0704">Schiff base</keyword>
<evidence type="ECO:0000313" key="11">
    <source>
        <dbReference type="Proteomes" id="UP000079169"/>
    </source>
</evidence>
<dbReference type="SMART" id="SM01130">
    <property type="entry name" value="DHDPS"/>
    <property type="match status" value="1"/>
</dbReference>
<evidence type="ECO:0000256" key="3">
    <source>
        <dbReference type="ARBA" id="ARBA00006324"/>
    </source>
</evidence>
<evidence type="ECO:0000256" key="4">
    <source>
        <dbReference type="ARBA" id="ARBA00011881"/>
    </source>
</evidence>
<keyword evidence="9" id="KW-0119">Carbohydrate metabolism</keyword>
<gene>
    <name evidence="12" type="primary">LOC103517462</name>
</gene>
<evidence type="ECO:0000256" key="8">
    <source>
        <dbReference type="ARBA" id="ARBA00023270"/>
    </source>
</evidence>
<evidence type="ECO:0000256" key="10">
    <source>
        <dbReference type="ARBA" id="ARBA00044906"/>
    </source>
</evidence>
<dbReference type="RefSeq" id="XP_017302947.1">
    <property type="nucleotide sequence ID" value="XM_017447458.2"/>
</dbReference>
<keyword evidence="6" id="KW-0963">Cytoplasm</keyword>
<dbReference type="GO" id="GO:0008747">
    <property type="term" value="F:N-acetylneuraminate lyase activity"/>
    <property type="evidence" value="ECO:0007669"/>
    <property type="project" value="UniProtKB-EC"/>
</dbReference>
<dbReference type="GO" id="GO:0005737">
    <property type="term" value="C:cytoplasm"/>
    <property type="evidence" value="ECO:0007669"/>
    <property type="project" value="UniProtKB-SubCell"/>
</dbReference>
<evidence type="ECO:0000256" key="1">
    <source>
        <dbReference type="ARBA" id="ARBA00004496"/>
    </source>
</evidence>
<dbReference type="EC" id="4.1.3.3" evidence="5"/>
<dbReference type="SUPFAM" id="SSF51569">
    <property type="entry name" value="Aldolase"/>
    <property type="match status" value="1"/>
</dbReference>
<dbReference type="PRINTS" id="PR00146">
    <property type="entry name" value="DHPICSNTHASE"/>
</dbReference>
<dbReference type="GeneID" id="103517462"/>